<reference evidence="1" key="1">
    <citation type="submission" date="2020-02" db="EMBL/GenBank/DDBJ databases">
        <authorList>
            <person name="Meier V. D."/>
        </authorList>
    </citation>
    <scope>NUCLEOTIDE SEQUENCE</scope>
    <source>
        <strain evidence="1">AVDCRST_MAG70</strain>
    </source>
</reference>
<gene>
    <name evidence="1" type="ORF">AVDCRST_MAG70-1668</name>
</gene>
<dbReference type="Pfam" id="PF04305">
    <property type="entry name" value="DUF455"/>
    <property type="match status" value="1"/>
</dbReference>
<evidence type="ECO:0008006" key="2">
    <source>
        <dbReference type="Google" id="ProtNLM"/>
    </source>
</evidence>
<dbReference type="CDD" id="cd00657">
    <property type="entry name" value="Ferritin_like"/>
    <property type="match status" value="1"/>
</dbReference>
<accession>A0A6J4UZE8</accession>
<dbReference type="InterPro" id="IPR009078">
    <property type="entry name" value="Ferritin-like_SF"/>
</dbReference>
<evidence type="ECO:0000313" key="1">
    <source>
        <dbReference type="EMBL" id="CAA9561064.1"/>
    </source>
</evidence>
<name>A0A6J4UZE8_9BACT</name>
<dbReference type="InterPro" id="IPR007402">
    <property type="entry name" value="DUF455"/>
</dbReference>
<organism evidence="1">
    <name type="scientific">uncultured Thermomicrobiales bacterium</name>
    <dbReference type="NCBI Taxonomy" id="1645740"/>
    <lineage>
        <taxon>Bacteria</taxon>
        <taxon>Pseudomonadati</taxon>
        <taxon>Thermomicrobiota</taxon>
        <taxon>Thermomicrobia</taxon>
        <taxon>Thermomicrobiales</taxon>
        <taxon>environmental samples</taxon>
    </lineage>
</organism>
<sequence length="462" mass="52993">MPVVDRREFGGRFTVKENSQRLANYRYLEIQLMEMIGGWSHTTPQLAFKATFGYHVYDHAQAADLLGERLEQLRSGRNSQEPATDDFARLCEYVWNLDTTIERLVAVYRVLEPHLVSSYVYHADATDHMIDTPTVRLLRQLAAMGQSHVAWGQAVLESLTRSPEERKAALEVQADIEERLVACGGVTGHGIESHWLAFHSAKAEDKAPPRVKRGRSGYRYVKRSAPVDHPIVEEPFWFSADRADFAVYQADDEWSLEGFRHKFHQLLYGEVETTDRMGKMLAEFPDLPWEMRLELAHQMWDEARHIEIVAKVVEDDLGGDLGYGPWSLVWWWMQNEEDPLKRITVTNSWAEANLMHTLREWRTEAEKRGFTRIAELADYLQADERTHVRLATDWLRTLTDDDPAHRDELVSWGRRAVAHIQGFYADPDADASPTSDLDEVRFTFIKGNDAVGAGTASRIIGE</sequence>
<dbReference type="AlphaFoldDB" id="A0A6J4UZE8"/>
<proteinExistence type="predicted"/>
<protein>
    <recommendedName>
        <fullName evidence="2">Ferritin-like domain-containing protein</fullName>
    </recommendedName>
</protein>
<dbReference type="EMBL" id="CADCWH010000264">
    <property type="protein sequence ID" value="CAA9561064.1"/>
    <property type="molecule type" value="Genomic_DNA"/>
</dbReference>
<dbReference type="SUPFAM" id="SSF47240">
    <property type="entry name" value="Ferritin-like"/>
    <property type="match status" value="1"/>
</dbReference>